<dbReference type="GO" id="GO:0005524">
    <property type="term" value="F:ATP binding"/>
    <property type="evidence" value="ECO:0007669"/>
    <property type="project" value="UniProtKB-KW"/>
</dbReference>
<evidence type="ECO:0000259" key="13">
    <source>
        <dbReference type="SMART" id="SM00382"/>
    </source>
</evidence>
<dbReference type="InterPro" id="IPR057495">
    <property type="entry name" value="AAA_lid_BCS1"/>
</dbReference>
<dbReference type="Proteomes" id="UP000027265">
    <property type="component" value="Unassembled WGS sequence"/>
</dbReference>
<sequence length="563" mass="62846">MMGFSSLFAAIFSPRPFDSLKLVLLGILVESGRRFFYWLVERFKYRPSINAYFNQGDPAYEWIVHFMTQEEAWKRSRDFNISAKSSQRTWGINMQSGSQVQGNAEYVPIYCTEPYLFRWKGYWFEIKKNRDSISAPRYPAVDFGGPPLTGTIHLSIFTLKVSILSDFVEEIRARYVESNKPRVVIRSGTESTRFGGPNSWSNIKAKYRRPLDTLVLGEGVVESLLADAQEFMDTVNWYVEAGIPHRRGYLLHGPPGTGKTSTIHALAGELGLEVYTLSLASGHMDDGGLQQATSRVPPNTILLIEDIDCAFPSREEEEDDIPSPFGISSPYMSPPGLGSRVTLSGLLNVIDGIGSEEGRIFFATTNHVDRLDPALIRPGRIDMKIEYTLATHAQSRAMFSRFFPESRFPNTDADKDPITPPVSELAKEFADSIPEKEFSIAELQGYLLGYKSTPAKAVANIRAWVQQECSNREAKKKREAEKAEKRKKAKEQATFDMHNRAGEAMAAGFGTVMQRSIGDQAIKSYPSPAPTSGSETPVLVSVPQTPEKGSPLMTSNDTDKRED</sequence>
<feature type="domain" description="AAA+ ATPase" evidence="13">
    <location>
        <begin position="245"/>
        <end position="391"/>
    </location>
</feature>
<evidence type="ECO:0000256" key="3">
    <source>
        <dbReference type="ARBA" id="ARBA00022692"/>
    </source>
</evidence>
<organism evidence="15 16">
    <name type="scientific">Jaapia argillacea MUCL 33604</name>
    <dbReference type="NCBI Taxonomy" id="933084"/>
    <lineage>
        <taxon>Eukaryota</taxon>
        <taxon>Fungi</taxon>
        <taxon>Dikarya</taxon>
        <taxon>Basidiomycota</taxon>
        <taxon>Agaricomycotina</taxon>
        <taxon>Agaricomycetes</taxon>
        <taxon>Agaricomycetidae</taxon>
        <taxon>Jaapiales</taxon>
        <taxon>Jaapiaceae</taxon>
        <taxon>Jaapia</taxon>
    </lineage>
</organism>
<dbReference type="InterPro" id="IPR027417">
    <property type="entry name" value="P-loop_NTPase"/>
</dbReference>
<evidence type="ECO:0000256" key="6">
    <source>
        <dbReference type="ARBA" id="ARBA00022801"/>
    </source>
</evidence>
<evidence type="ECO:0000256" key="4">
    <source>
        <dbReference type="ARBA" id="ARBA00022741"/>
    </source>
</evidence>
<evidence type="ECO:0000256" key="9">
    <source>
        <dbReference type="ARBA" id="ARBA00023128"/>
    </source>
</evidence>
<name>A0A067PMG6_9AGAM</name>
<keyword evidence="6" id="KW-0378">Hydrolase</keyword>
<evidence type="ECO:0000313" key="16">
    <source>
        <dbReference type="Proteomes" id="UP000027265"/>
    </source>
</evidence>
<keyword evidence="16" id="KW-1185">Reference proteome</keyword>
<evidence type="ECO:0000256" key="7">
    <source>
        <dbReference type="ARBA" id="ARBA00022840"/>
    </source>
</evidence>
<dbReference type="OrthoDB" id="10251412at2759"/>
<keyword evidence="4" id="KW-0547">Nucleotide-binding</keyword>
<evidence type="ECO:0008006" key="17">
    <source>
        <dbReference type="Google" id="ProtNLM"/>
    </source>
</evidence>
<dbReference type="GO" id="GO:0005743">
    <property type="term" value="C:mitochondrial inner membrane"/>
    <property type="evidence" value="ECO:0007669"/>
    <property type="project" value="UniProtKB-SubCell"/>
</dbReference>
<keyword evidence="9" id="KW-0496">Mitochondrion</keyword>
<feature type="domain" description="BCS1 N-terminal" evidence="14">
    <location>
        <begin position="23"/>
        <end position="214"/>
    </location>
</feature>
<dbReference type="GO" id="GO:0016887">
    <property type="term" value="F:ATP hydrolysis activity"/>
    <property type="evidence" value="ECO:0007669"/>
    <property type="project" value="InterPro"/>
</dbReference>
<feature type="compositionally biased region" description="Basic and acidic residues" evidence="12">
    <location>
        <begin position="470"/>
        <end position="495"/>
    </location>
</feature>
<keyword evidence="7" id="KW-0067">ATP-binding</keyword>
<keyword evidence="3" id="KW-0812">Transmembrane</keyword>
<comment type="similarity">
    <text evidence="2">Belongs to the AAA ATPase family. BCS1 subfamily.</text>
</comment>
<dbReference type="CDD" id="cd19510">
    <property type="entry name" value="RecA-like_BCS1"/>
    <property type="match status" value="1"/>
</dbReference>
<accession>A0A067PMG6</accession>
<dbReference type="STRING" id="933084.A0A067PMG6"/>
<evidence type="ECO:0000259" key="14">
    <source>
        <dbReference type="SMART" id="SM01024"/>
    </source>
</evidence>
<dbReference type="InterPro" id="IPR050747">
    <property type="entry name" value="Mitochondrial_chaperone_BCS1"/>
</dbReference>
<evidence type="ECO:0000256" key="2">
    <source>
        <dbReference type="ARBA" id="ARBA00007448"/>
    </source>
</evidence>
<evidence type="ECO:0000256" key="1">
    <source>
        <dbReference type="ARBA" id="ARBA00004434"/>
    </source>
</evidence>
<dbReference type="InParanoid" id="A0A067PMG6"/>
<evidence type="ECO:0000256" key="12">
    <source>
        <dbReference type="SAM" id="MobiDB-lite"/>
    </source>
</evidence>
<dbReference type="Gene3D" id="3.40.50.300">
    <property type="entry name" value="P-loop containing nucleotide triphosphate hydrolases"/>
    <property type="match status" value="1"/>
</dbReference>
<dbReference type="SMART" id="SM00382">
    <property type="entry name" value="AAA"/>
    <property type="match status" value="1"/>
</dbReference>
<dbReference type="AlphaFoldDB" id="A0A067PMG6"/>
<evidence type="ECO:0000256" key="5">
    <source>
        <dbReference type="ARBA" id="ARBA00022792"/>
    </source>
</evidence>
<dbReference type="InterPro" id="IPR014851">
    <property type="entry name" value="BCS1_N"/>
</dbReference>
<dbReference type="InterPro" id="IPR003959">
    <property type="entry name" value="ATPase_AAA_core"/>
</dbReference>
<keyword evidence="8" id="KW-1133">Transmembrane helix</keyword>
<dbReference type="Pfam" id="PF25426">
    <property type="entry name" value="AAA_lid_BCS1"/>
    <property type="match status" value="1"/>
</dbReference>
<comment type="subcellular location">
    <subcellularLocation>
        <location evidence="1">Mitochondrion inner membrane</location>
        <topology evidence="1">Single-pass membrane protein</topology>
    </subcellularLocation>
</comment>
<evidence type="ECO:0000256" key="8">
    <source>
        <dbReference type="ARBA" id="ARBA00022989"/>
    </source>
</evidence>
<comment type="catalytic activity">
    <reaction evidence="11">
        <text>ATP + H2O = ADP + phosphate + H(+)</text>
        <dbReference type="Rhea" id="RHEA:13065"/>
        <dbReference type="ChEBI" id="CHEBI:15377"/>
        <dbReference type="ChEBI" id="CHEBI:15378"/>
        <dbReference type="ChEBI" id="CHEBI:30616"/>
        <dbReference type="ChEBI" id="CHEBI:43474"/>
        <dbReference type="ChEBI" id="CHEBI:456216"/>
    </reaction>
    <physiologicalReaction direction="left-to-right" evidence="11">
        <dbReference type="Rhea" id="RHEA:13066"/>
    </physiologicalReaction>
</comment>
<evidence type="ECO:0000313" key="15">
    <source>
        <dbReference type="EMBL" id="KDQ52502.1"/>
    </source>
</evidence>
<dbReference type="PANTHER" id="PTHR23070">
    <property type="entry name" value="BCS1 AAA-TYPE ATPASE"/>
    <property type="match status" value="1"/>
</dbReference>
<dbReference type="InterPro" id="IPR003593">
    <property type="entry name" value="AAA+_ATPase"/>
</dbReference>
<proteinExistence type="inferred from homology"/>
<keyword evidence="10" id="KW-0472">Membrane</keyword>
<reference evidence="16" key="1">
    <citation type="journal article" date="2014" name="Proc. Natl. Acad. Sci. U.S.A.">
        <title>Extensive sampling of basidiomycete genomes demonstrates inadequacy of the white-rot/brown-rot paradigm for wood decay fungi.</title>
        <authorList>
            <person name="Riley R."/>
            <person name="Salamov A.A."/>
            <person name="Brown D.W."/>
            <person name="Nagy L.G."/>
            <person name="Floudas D."/>
            <person name="Held B.W."/>
            <person name="Levasseur A."/>
            <person name="Lombard V."/>
            <person name="Morin E."/>
            <person name="Otillar R."/>
            <person name="Lindquist E.A."/>
            <person name="Sun H."/>
            <person name="LaButti K.M."/>
            <person name="Schmutz J."/>
            <person name="Jabbour D."/>
            <person name="Luo H."/>
            <person name="Baker S.E."/>
            <person name="Pisabarro A.G."/>
            <person name="Walton J.D."/>
            <person name="Blanchette R.A."/>
            <person name="Henrissat B."/>
            <person name="Martin F."/>
            <person name="Cullen D."/>
            <person name="Hibbett D.S."/>
            <person name="Grigoriev I.V."/>
        </authorList>
    </citation>
    <scope>NUCLEOTIDE SEQUENCE [LARGE SCALE GENOMIC DNA]</scope>
    <source>
        <strain evidence="16">MUCL 33604</strain>
    </source>
</reference>
<gene>
    <name evidence="15" type="ORF">JAAARDRAFT_40100</name>
</gene>
<protein>
    <recommendedName>
        <fullName evidence="17">AAA+ ATPase domain-containing protein</fullName>
    </recommendedName>
</protein>
<dbReference type="Pfam" id="PF00004">
    <property type="entry name" value="AAA"/>
    <property type="match status" value="1"/>
</dbReference>
<dbReference type="SMART" id="SM01024">
    <property type="entry name" value="BCS1_N"/>
    <property type="match status" value="1"/>
</dbReference>
<feature type="region of interest" description="Disordered" evidence="12">
    <location>
        <begin position="520"/>
        <end position="563"/>
    </location>
</feature>
<dbReference type="Pfam" id="PF08740">
    <property type="entry name" value="BCS1_N"/>
    <property type="match status" value="1"/>
</dbReference>
<evidence type="ECO:0000256" key="10">
    <source>
        <dbReference type="ARBA" id="ARBA00023136"/>
    </source>
</evidence>
<keyword evidence="5" id="KW-0999">Mitochondrion inner membrane</keyword>
<feature type="region of interest" description="Disordered" evidence="12">
    <location>
        <begin position="469"/>
        <end position="495"/>
    </location>
</feature>
<dbReference type="HOGENOM" id="CLU_010189_3_2_1"/>
<evidence type="ECO:0000256" key="11">
    <source>
        <dbReference type="ARBA" id="ARBA00048778"/>
    </source>
</evidence>
<dbReference type="SUPFAM" id="SSF52540">
    <property type="entry name" value="P-loop containing nucleoside triphosphate hydrolases"/>
    <property type="match status" value="1"/>
</dbReference>
<dbReference type="EMBL" id="KL197739">
    <property type="protein sequence ID" value="KDQ52502.1"/>
    <property type="molecule type" value="Genomic_DNA"/>
</dbReference>